<dbReference type="InterPro" id="IPR012292">
    <property type="entry name" value="Globin/Proto"/>
</dbReference>
<feature type="domain" description="Globin" evidence="6">
    <location>
        <begin position="2"/>
        <end position="139"/>
    </location>
</feature>
<dbReference type="InterPro" id="IPR009050">
    <property type="entry name" value="Globin-like_sf"/>
</dbReference>
<keyword evidence="1 5" id="KW-0349">Heme</keyword>
<evidence type="ECO:0000256" key="4">
    <source>
        <dbReference type="ARBA" id="ARBA00023004"/>
    </source>
</evidence>
<name>A0ABQ6LGV7_9RHOB</name>
<accession>A0ABQ6LGV7</accession>
<proteinExistence type="inferred from homology"/>
<evidence type="ECO:0000256" key="1">
    <source>
        <dbReference type="ARBA" id="ARBA00022617"/>
    </source>
</evidence>
<dbReference type="RefSeq" id="WP_285670373.1">
    <property type="nucleotide sequence ID" value="NZ_BSYI01000005.1"/>
</dbReference>
<dbReference type="Pfam" id="PF00042">
    <property type="entry name" value="Globin"/>
    <property type="match status" value="1"/>
</dbReference>
<keyword evidence="5" id="KW-0813">Transport</keyword>
<keyword evidence="3" id="KW-0479">Metal-binding</keyword>
<dbReference type="PANTHER" id="PTHR43396:SF3">
    <property type="entry name" value="FLAVOHEMOPROTEIN"/>
    <property type="match status" value="1"/>
</dbReference>
<evidence type="ECO:0000259" key="6">
    <source>
        <dbReference type="PROSITE" id="PS01033"/>
    </source>
</evidence>
<protein>
    <submittedName>
        <fullName evidence="7">Globin family protein</fullName>
    </submittedName>
</protein>
<dbReference type="PROSITE" id="PS01033">
    <property type="entry name" value="GLOBIN"/>
    <property type="match status" value="1"/>
</dbReference>
<gene>
    <name evidence="7" type="ORF">LNKW23_08690</name>
</gene>
<evidence type="ECO:0000256" key="5">
    <source>
        <dbReference type="RuleBase" id="RU000356"/>
    </source>
</evidence>
<comment type="caution">
    <text evidence="7">The sequence shown here is derived from an EMBL/GenBank/DDBJ whole genome shotgun (WGS) entry which is preliminary data.</text>
</comment>
<evidence type="ECO:0000256" key="2">
    <source>
        <dbReference type="ARBA" id="ARBA00022621"/>
    </source>
</evidence>
<comment type="similarity">
    <text evidence="5">Belongs to the globin family.</text>
</comment>
<evidence type="ECO:0000313" key="8">
    <source>
        <dbReference type="Proteomes" id="UP001239909"/>
    </source>
</evidence>
<dbReference type="PANTHER" id="PTHR43396">
    <property type="entry name" value="FLAVOHEMOPROTEIN"/>
    <property type="match status" value="1"/>
</dbReference>
<keyword evidence="8" id="KW-1185">Reference proteome</keyword>
<dbReference type="Proteomes" id="UP001239909">
    <property type="component" value="Unassembled WGS sequence"/>
</dbReference>
<keyword evidence="2 5" id="KW-0561">Oxygen transport</keyword>
<dbReference type="InterPro" id="IPR000971">
    <property type="entry name" value="Globin"/>
</dbReference>
<reference evidence="7 8" key="1">
    <citation type="submission" date="2023-04" db="EMBL/GenBank/DDBJ databases">
        <title>Marinoamorphus aggregata gen. nov., sp. Nov., isolate from tissue of brittle star Ophioplocus japonicus.</title>
        <authorList>
            <person name="Kawano K."/>
            <person name="Sawayama S."/>
            <person name="Nakagawa S."/>
        </authorList>
    </citation>
    <scope>NUCLEOTIDE SEQUENCE [LARGE SCALE GENOMIC DNA]</scope>
    <source>
        <strain evidence="7 8">NKW23</strain>
    </source>
</reference>
<sequence length="146" mass="16069">MQFTDDEIDRLRTSFDRLRQTMASQDPFGRVFYDRLFAKLPEARGLFRDDLAEQGMRFLTTLGVIVNTLDDPAEFERTLEALGAGHRAYGVTAAAYAPMGAALRETMADWLGDRYDAETDAAWARAYAAVSERMLAAAPAGPAAPA</sequence>
<dbReference type="Gene3D" id="1.10.490.10">
    <property type="entry name" value="Globins"/>
    <property type="match status" value="1"/>
</dbReference>
<keyword evidence="4" id="KW-0408">Iron</keyword>
<dbReference type="SUPFAM" id="SSF46458">
    <property type="entry name" value="Globin-like"/>
    <property type="match status" value="1"/>
</dbReference>
<dbReference type="EMBL" id="BSYI01000005">
    <property type="protein sequence ID" value="GMG81656.1"/>
    <property type="molecule type" value="Genomic_DNA"/>
</dbReference>
<evidence type="ECO:0000256" key="3">
    <source>
        <dbReference type="ARBA" id="ARBA00022723"/>
    </source>
</evidence>
<organism evidence="7 8">
    <name type="scientific">Paralimibaculum aggregatum</name>
    <dbReference type="NCBI Taxonomy" id="3036245"/>
    <lineage>
        <taxon>Bacteria</taxon>
        <taxon>Pseudomonadati</taxon>
        <taxon>Pseudomonadota</taxon>
        <taxon>Alphaproteobacteria</taxon>
        <taxon>Rhodobacterales</taxon>
        <taxon>Paracoccaceae</taxon>
        <taxon>Paralimibaculum</taxon>
    </lineage>
</organism>
<evidence type="ECO:0000313" key="7">
    <source>
        <dbReference type="EMBL" id="GMG81656.1"/>
    </source>
</evidence>